<reference evidence="1 2" key="1">
    <citation type="submission" date="2018-07" db="EMBL/GenBank/DDBJ databases">
        <title>Genomic Encyclopedia of Type Strains, Phase IV (KMG-IV): sequencing the most valuable type-strain genomes for metagenomic binning, comparative biology and taxonomic classification.</title>
        <authorList>
            <person name="Goeker M."/>
        </authorList>
    </citation>
    <scope>NUCLEOTIDE SEQUENCE [LARGE SCALE GENOMIC DNA]</scope>
    <source>
        <strain evidence="1 2">DSM 14364</strain>
    </source>
</reference>
<accession>A0A370H3K4</accession>
<dbReference type="EMBL" id="QQBB01000021">
    <property type="protein sequence ID" value="RDI50402.1"/>
    <property type="molecule type" value="Genomic_DNA"/>
</dbReference>
<proteinExistence type="predicted"/>
<evidence type="ECO:0000313" key="2">
    <source>
        <dbReference type="Proteomes" id="UP000254925"/>
    </source>
</evidence>
<sequence length="149" mass="16866">MARILVTGFWICAITLLSCYAAVYWDTGMQKKKGEDYLEGLEYQKVRPINVPVIAEGAVQGYIVATLVFTADAKTLRTLTVSPQTFIVDEAFRQIYADETLDFRRLSKYDVNGLLANVRRSVNERMGADIVKDVLIENFNFVNKSDVRS</sequence>
<gene>
    <name evidence="1" type="ORF">DES45_1213</name>
</gene>
<comment type="caution">
    <text evidence="1">The sequence shown here is derived from an EMBL/GenBank/DDBJ whole genome shotgun (WGS) entry which is preliminary data.</text>
</comment>
<evidence type="ECO:0008006" key="3">
    <source>
        <dbReference type="Google" id="ProtNLM"/>
    </source>
</evidence>
<dbReference type="RefSeq" id="WP_114773412.1">
    <property type="nucleotide sequence ID" value="NZ_QQBB01000021.1"/>
</dbReference>
<name>A0A370H3K4_9HYPH</name>
<dbReference type="PROSITE" id="PS51257">
    <property type="entry name" value="PROKAR_LIPOPROTEIN"/>
    <property type="match status" value="1"/>
</dbReference>
<dbReference type="OrthoDB" id="7847400at2"/>
<dbReference type="AlphaFoldDB" id="A0A370H3K4"/>
<dbReference type="Proteomes" id="UP000254925">
    <property type="component" value="Unassembled WGS sequence"/>
</dbReference>
<organism evidence="1 2">
    <name type="scientific">Microvirga subterranea</name>
    <dbReference type="NCBI Taxonomy" id="186651"/>
    <lineage>
        <taxon>Bacteria</taxon>
        <taxon>Pseudomonadati</taxon>
        <taxon>Pseudomonadota</taxon>
        <taxon>Alphaproteobacteria</taxon>
        <taxon>Hyphomicrobiales</taxon>
        <taxon>Methylobacteriaceae</taxon>
        <taxon>Microvirga</taxon>
    </lineage>
</organism>
<protein>
    <recommendedName>
        <fullName evidence="3">Flagellar protein FliL</fullName>
    </recommendedName>
</protein>
<keyword evidence="2" id="KW-1185">Reference proteome</keyword>
<evidence type="ECO:0000313" key="1">
    <source>
        <dbReference type="EMBL" id="RDI50402.1"/>
    </source>
</evidence>